<name>A0A4R0PCV4_9SPHI</name>
<organism evidence="2 3">
    <name type="scientific">Pedobacter psychrodurus</name>
    <dbReference type="NCBI Taxonomy" id="2530456"/>
    <lineage>
        <taxon>Bacteria</taxon>
        <taxon>Pseudomonadati</taxon>
        <taxon>Bacteroidota</taxon>
        <taxon>Sphingobacteriia</taxon>
        <taxon>Sphingobacteriales</taxon>
        <taxon>Sphingobacteriaceae</taxon>
        <taxon>Pedobacter</taxon>
    </lineage>
</organism>
<dbReference type="EMBL" id="SJSO01000050">
    <property type="protein sequence ID" value="TCD13950.1"/>
    <property type="molecule type" value="Genomic_DNA"/>
</dbReference>
<reference evidence="2 3" key="1">
    <citation type="submission" date="2019-02" db="EMBL/GenBank/DDBJ databases">
        <title>Pedobacter sp. RP-3-21 sp. nov., isolated from Arctic soil.</title>
        <authorList>
            <person name="Dahal R.H."/>
        </authorList>
    </citation>
    <scope>NUCLEOTIDE SEQUENCE [LARGE SCALE GENOMIC DNA]</scope>
    <source>
        <strain evidence="2 3">RP-3-21</strain>
    </source>
</reference>
<evidence type="ECO:0000313" key="2">
    <source>
        <dbReference type="EMBL" id="TCD13950.1"/>
    </source>
</evidence>
<dbReference type="AlphaFoldDB" id="A0A4R0PCV4"/>
<keyword evidence="3" id="KW-1185">Reference proteome</keyword>
<keyword evidence="1" id="KW-0472">Membrane</keyword>
<dbReference type="Proteomes" id="UP000293925">
    <property type="component" value="Unassembled WGS sequence"/>
</dbReference>
<proteinExistence type="predicted"/>
<comment type="caution">
    <text evidence="2">The sequence shown here is derived from an EMBL/GenBank/DDBJ whole genome shotgun (WGS) entry which is preliminary data.</text>
</comment>
<feature type="transmembrane region" description="Helical" evidence="1">
    <location>
        <begin position="112"/>
        <end position="134"/>
    </location>
</feature>
<sequence length="144" mass="16767">MRFLKHLTLSIAILVVYWIMFQISDEGITDLGLLLKNTNWFVVLLVSMLAILISRFMPLIFGMFIGMAYEAVRIEILKKLIKIGNVIICFGFMLTSFSHAWRYFKQPTLAHIIFGLMILAWSGNLAWFTSYLLWDDQPKKVKKD</sequence>
<gene>
    <name evidence="2" type="ORF">EZ456_24880</name>
</gene>
<protein>
    <submittedName>
        <fullName evidence="2">Uncharacterized protein</fullName>
    </submittedName>
</protein>
<keyword evidence="1" id="KW-0812">Transmembrane</keyword>
<feature type="transmembrane region" description="Helical" evidence="1">
    <location>
        <begin position="80"/>
        <end position="100"/>
    </location>
</feature>
<evidence type="ECO:0000256" key="1">
    <source>
        <dbReference type="SAM" id="Phobius"/>
    </source>
</evidence>
<accession>A0A4R0PCV4</accession>
<feature type="transmembrane region" description="Helical" evidence="1">
    <location>
        <begin position="7"/>
        <end position="24"/>
    </location>
</feature>
<evidence type="ECO:0000313" key="3">
    <source>
        <dbReference type="Proteomes" id="UP000293925"/>
    </source>
</evidence>
<feature type="transmembrane region" description="Helical" evidence="1">
    <location>
        <begin position="44"/>
        <end position="68"/>
    </location>
</feature>
<keyword evidence="1" id="KW-1133">Transmembrane helix</keyword>